<feature type="chain" id="PRO_5012485468" evidence="2">
    <location>
        <begin position="30"/>
        <end position="128"/>
    </location>
</feature>
<proteinExistence type="predicted"/>
<feature type="compositionally biased region" description="Low complexity" evidence="1">
    <location>
        <begin position="48"/>
        <end position="57"/>
    </location>
</feature>
<organism evidence="3 4">
    <name type="scientific">Rathayibacter oskolensis</name>
    <dbReference type="NCBI Taxonomy" id="1891671"/>
    <lineage>
        <taxon>Bacteria</taxon>
        <taxon>Bacillati</taxon>
        <taxon>Actinomycetota</taxon>
        <taxon>Actinomycetes</taxon>
        <taxon>Micrococcales</taxon>
        <taxon>Microbacteriaceae</taxon>
        <taxon>Rathayibacter</taxon>
    </lineage>
</organism>
<sequence>MPDRPRRLPIRAMLPPVVLVLALALAACAAPSAEVPDDAILRSGSGEPTAATSPPATETDGDSDEITRLITLCLARYGLSERPRAADDAATADERMAAQQLIDTYDETLTNCSAEALGRSTPTATPTP</sequence>
<keyword evidence="2" id="KW-0732">Signal</keyword>
<evidence type="ECO:0000313" key="4">
    <source>
        <dbReference type="Proteomes" id="UP000193711"/>
    </source>
</evidence>
<reference evidence="4" key="1">
    <citation type="submission" date="2017-04" db="EMBL/GenBank/DDBJ databases">
        <authorList>
            <person name="Varghese N."/>
            <person name="Submissions S."/>
        </authorList>
    </citation>
    <scope>NUCLEOTIDE SEQUENCE [LARGE SCALE GENOMIC DNA]</scope>
    <source>
        <strain evidence="4">VKM Ac-2121</strain>
    </source>
</reference>
<evidence type="ECO:0000256" key="1">
    <source>
        <dbReference type="SAM" id="MobiDB-lite"/>
    </source>
</evidence>
<dbReference type="EMBL" id="FXBM01000002">
    <property type="protein sequence ID" value="SMH46290.1"/>
    <property type="molecule type" value="Genomic_DNA"/>
</dbReference>
<protein>
    <submittedName>
        <fullName evidence="3">Uncharacterized protein</fullName>
    </submittedName>
</protein>
<dbReference type="RefSeq" id="WP_085477063.1">
    <property type="nucleotide sequence ID" value="NZ_FXBM01000002.1"/>
</dbReference>
<dbReference type="AlphaFoldDB" id="A0A1X7P668"/>
<accession>A0A1X7P668</accession>
<dbReference type="STRING" id="1891671.SAMN06295885_2709"/>
<dbReference type="Proteomes" id="UP000193711">
    <property type="component" value="Unassembled WGS sequence"/>
</dbReference>
<gene>
    <name evidence="3" type="ORF">SAMN06295885_2709</name>
</gene>
<feature type="region of interest" description="Disordered" evidence="1">
    <location>
        <begin position="38"/>
        <end position="64"/>
    </location>
</feature>
<keyword evidence="4" id="KW-1185">Reference proteome</keyword>
<dbReference type="PROSITE" id="PS51257">
    <property type="entry name" value="PROKAR_LIPOPROTEIN"/>
    <property type="match status" value="1"/>
</dbReference>
<name>A0A1X7P668_9MICO</name>
<evidence type="ECO:0000256" key="2">
    <source>
        <dbReference type="SAM" id="SignalP"/>
    </source>
</evidence>
<feature type="signal peptide" evidence="2">
    <location>
        <begin position="1"/>
        <end position="29"/>
    </location>
</feature>
<dbReference type="OrthoDB" id="5126371at2"/>
<evidence type="ECO:0000313" key="3">
    <source>
        <dbReference type="EMBL" id="SMH46290.1"/>
    </source>
</evidence>